<sequence length="202" mass="21956">MTDATADHQPTPARLRGLTDLLDALRRATNGDKASVADLLGALGERSFTPLLLAISVILISPVSGIPTVPTISAVIIVLIAVQGLMGRRHLWLPGFILRRRVDASKLRRGFDWLQKPCAWVDRHSHARLRLLTRGPARTVAFLVCVLLPLTWPALELLPMVTSVGATALALLTFGLLTHDGLYAFLGYCVIGAMGALVWWLI</sequence>
<dbReference type="PANTHER" id="PTHR41795">
    <property type="entry name" value="EXOPOLYSACCHARIDE SYNTHESIS PROTEIN"/>
    <property type="match status" value="1"/>
</dbReference>
<name>A0ABY2X5U1_9RHOB</name>
<evidence type="ECO:0000313" key="3">
    <source>
        <dbReference type="Proteomes" id="UP001191082"/>
    </source>
</evidence>
<organism evidence="2 3">
    <name type="scientific">Arenibacterium halophilum</name>
    <dbReference type="NCBI Taxonomy" id="2583821"/>
    <lineage>
        <taxon>Bacteria</taxon>
        <taxon>Pseudomonadati</taxon>
        <taxon>Pseudomonadota</taxon>
        <taxon>Alphaproteobacteria</taxon>
        <taxon>Rhodobacterales</taxon>
        <taxon>Paracoccaceae</taxon>
        <taxon>Arenibacterium</taxon>
    </lineage>
</organism>
<accession>A0ABY2X5U1</accession>
<dbReference type="RefSeq" id="WP_138865394.1">
    <property type="nucleotide sequence ID" value="NZ_VCPC01000004.1"/>
</dbReference>
<feature type="transmembrane region" description="Helical" evidence="1">
    <location>
        <begin position="51"/>
        <end position="82"/>
    </location>
</feature>
<feature type="transmembrane region" description="Helical" evidence="1">
    <location>
        <begin position="182"/>
        <end position="201"/>
    </location>
</feature>
<dbReference type="InterPro" id="IPR010331">
    <property type="entry name" value="ExoD"/>
</dbReference>
<dbReference type="EMBL" id="VCPC01000004">
    <property type="protein sequence ID" value="TMV10821.1"/>
    <property type="molecule type" value="Genomic_DNA"/>
</dbReference>
<keyword evidence="1" id="KW-0812">Transmembrane</keyword>
<reference evidence="2 3" key="1">
    <citation type="submission" date="2019-05" db="EMBL/GenBank/DDBJ databases">
        <title>Marivita sp. nov. isolated from sea sediment.</title>
        <authorList>
            <person name="Kim W."/>
        </authorList>
    </citation>
    <scope>NUCLEOTIDE SEQUENCE [LARGE SCALE GENOMIC DNA]</scope>
    <source>
        <strain evidence="2 3">CAU 1492</strain>
    </source>
</reference>
<keyword evidence="1" id="KW-0472">Membrane</keyword>
<keyword evidence="3" id="KW-1185">Reference proteome</keyword>
<comment type="caution">
    <text evidence="2">The sequence shown here is derived from an EMBL/GenBank/DDBJ whole genome shotgun (WGS) entry which is preliminary data.</text>
</comment>
<evidence type="ECO:0000313" key="2">
    <source>
        <dbReference type="EMBL" id="TMV10821.1"/>
    </source>
</evidence>
<protein>
    <submittedName>
        <fullName evidence="2">Exopolysaccharide biosynthesis protein</fullName>
    </submittedName>
</protein>
<feature type="transmembrane region" description="Helical" evidence="1">
    <location>
        <begin position="135"/>
        <end position="152"/>
    </location>
</feature>
<evidence type="ECO:0000256" key="1">
    <source>
        <dbReference type="SAM" id="Phobius"/>
    </source>
</evidence>
<keyword evidence="1" id="KW-1133">Transmembrane helix</keyword>
<gene>
    <name evidence="2" type="ORF">FGK64_18850</name>
</gene>
<dbReference type="Proteomes" id="UP001191082">
    <property type="component" value="Unassembled WGS sequence"/>
</dbReference>
<dbReference type="PIRSF" id="PIRSF033239">
    <property type="entry name" value="ExoD"/>
    <property type="match status" value="1"/>
</dbReference>
<dbReference type="Pfam" id="PF06055">
    <property type="entry name" value="ExoD"/>
    <property type="match status" value="1"/>
</dbReference>
<proteinExistence type="predicted"/>
<dbReference type="PANTHER" id="PTHR41795:SF1">
    <property type="entry name" value="EXOPOLYSACCHARIDE SYNTHESIS PROTEIN"/>
    <property type="match status" value="1"/>
</dbReference>